<comment type="caution">
    <text evidence="6">The sequence shown here is derived from an EMBL/GenBank/DDBJ whole genome shotgun (WGS) entry which is preliminary data.</text>
</comment>
<comment type="similarity">
    <text evidence="1">Belongs to the carotenoid oxygenase family.</text>
</comment>
<dbReference type="PANTHER" id="PTHR10543:SF24">
    <property type="entry name" value="CAROTENOID ISOMEROOXYGENASE"/>
    <property type="match status" value="1"/>
</dbReference>
<evidence type="ECO:0000256" key="5">
    <source>
        <dbReference type="PIRSR" id="PIRSR604294-1"/>
    </source>
</evidence>
<gene>
    <name evidence="6" type="ORF">HICCMSTLAB_LOCUS5929</name>
</gene>
<dbReference type="Proteomes" id="UP000786811">
    <property type="component" value="Unassembled WGS sequence"/>
</dbReference>
<keyword evidence="4 5" id="KW-0408">Iron</keyword>
<organism evidence="6 7">
    <name type="scientific">Cotesia congregata</name>
    <name type="common">Parasitoid wasp</name>
    <name type="synonym">Apanteles congregatus</name>
    <dbReference type="NCBI Taxonomy" id="51543"/>
    <lineage>
        <taxon>Eukaryota</taxon>
        <taxon>Metazoa</taxon>
        <taxon>Ecdysozoa</taxon>
        <taxon>Arthropoda</taxon>
        <taxon>Hexapoda</taxon>
        <taxon>Insecta</taxon>
        <taxon>Pterygota</taxon>
        <taxon>Neoptera</taxon>
        <taxon>Endopterygota</taxon>
        <taxon>Hymenoptera</taxon>
        <taxon>Apocrita</taxon>
        <taxon>Ichneumonoidea</taxon>
        <taxon>Braconidae</taxon>
        <taxon>Microgastrinae</taxon>
        <taxon>Cotesia</taxon>
    </lineage>
</organism>
<name>A0A8J2MRS9_COTCN</name>
<evidence type="ECO:0000256" key="1">
    <source>
        <dbReference type="ARBA" id="ARBA00006787"/>
    </source>
</evidence>
<dbReference type="GO" id="GO:0042574">
    <property type="term" value="P:retinal metabolic process"/>
    <property type="evidence" value="ECO:0007669"/>
    <property type="project" value="TreeGrafter"/>
</dbReference>
<dbReference type="GO" id="GO:0010436">
    <property type="term" value="F:carotenoid dioxygenase activity"/>
    <property type="evidence" value="ECO:0007669"/>
    <property type="project" value="TreeGrafter"/>
</dbReference>
<feature type="binding site" evidence="5">
    <location>
        <position position="343"/>
    </location>
    <ligand>
        <name>Fe cation</name>
        <dbReference type="ChEBI" id="CHEBI:24875"/>
        <note>catalytic</note>
    </ligand>
</feature>
<keyword evidence="7" id="KW-1185">Reference proteome</keyword>
<dbReference type="EMBL" id="CAJNRD030001120">
    <property type="protein sequence ID" value="CAG5092125.1"/>
    <property type="molecule type" value="Genomic_DNA"/>
</dbReference>
<dbReference type="GO" id="GO:0003834">
    <property type="term" value="F:beta-carotene 15,15'-dioxygenase activity"/>
    <property type="evidence" value="ECO:0007669"/>
    <property type="project" value="TreeGrafter"/>
</dbReference>
<proteinExistence type="inferred from homology"/>
<comment type="cofactor">
    <cofactor evidence="5">
        <name>Fe(2+)</name>
        <dbReference type="ChEBI" id="CHEBI:29033"/>
    </cofactor>
    <text evidence="5">Binds 1 Fe(2+) ion per subunit.</text>
</comment>
<dbReference type="AlphaFoldDB" id="A0A8J2MRS9"/>
<keyword evidence="2 5" id="KW-0479">Metal-binding</keyword>
<feature type="non-terminal residue" evidence="6">
    <location>
        <position position="1"/>
    </location>
</feature>
<sequence>RLLCANNTTLSMLRSICNVYKTISAERYLRKSPNFVISIRTVTNQVPRISELFPVITVIMFCKKSRSVDNVSRYGSKTIDRYFTPKLQKDINNNCQPRFKDAEEVDYYPNCDTSVWMRSCEKEVIEPIFGKTTGVIPKWLKGTLLRNGPGNLKVGDYEFDHLFDSSALLHRFHISDGKATYQRRFIQTDVYKRNQQAQRIVLTEFGTKAAPDPCQSIFHRVSAIFNPADNASDNTMISVYPFDDEFYTFTEFPVVHKIDPVTLETKNKVNISKHVGIVNHTSHPHVAKDGTVYNVGLHVGSKGPEYSVIKFPIARNADKSMFDQAEIVGNVPARWPMNPSYMHTFGITDNYFIIIEQPLAISFTKMVKCHLMNQPLCTCLKWHDDQNTLIHLISRTDGKLKRTFTAEKFFFFHTINQFETLDKDYIVLDLCCYKDAKMLDCMYIESIKNMHKNPNYAELFRGRPLRFILPIGKDEHSQDNLIKIEFVHQTLNSNDNNNFNIKDTKDMLSRKASAYKLPDGKIFVKPELICDLGCETPRFNYKLLGKEYRYFYAISSDVDLDNPGTVIKVDTATKTRVTWSEKGLYPSEPIFVPNPEGQDEDDGVIVSAAVFGKSNESEVCLIIINAKTMKEISRTVFSTPGPVPKCLHGWFSMDK</sequence>
<dbReference type="InterPro" id="IPR004294">
    <property type="entry name" value="Carotenoid_Oase"/>
</dbReference>
<evidence type="ECO:0000256" key="2">
    <source>
        <dbReference type="ARBA" id="ARBA00022723"/>
    </source>
</evidence>
<keyword evidence="3" id="KW-0560">Oxidoreductase</keyword>
<evidence type="ECO:0000256" key="3">
    <source>
        <dbReference type="ARBA" id="ARBA00023002"/>
    </source>
</evidence>
<evidence type="ECO:0000313" key="6">
    <source>
        <dbReference type="EMBL" id="CAG5092125.1"/>
    </source>
</evidence>
<reference evidence="6" key="1">
    <citation type="submission" date="2021-04" db="EMBL/GenBank/DDBJ databases">
        <authorList>
            <person name="Chebbi M.A.C M."/>
        </authorList>
    </citation>
    <scope>NUCLEOTIDE SEQUENCE</scope>
</reference>
<protein>
    <submittedName>
        <fullName evidence="6">Similar to ninaB: Carotenoid isomerooxygenase (Drosophila melanogaster)</fullName>
    </submittedName>
</protein>
<evidence type="ECO:0000256" key="4">
    <source>
        <dbReference type="ARBA" id="ARBA00023004"/>
    </source>
</evidence>
<feature type="binding site" evidence="5">
    <location>
        <position position="413"/>
    </location>
    <ligand>
        <name>Fe cation</name>
        <dbReference type="ChEBI" id="CHEBI:24875"/>
        <note>catalytic</note>
    </ligand>
</feature>
<dbReference type="GO" id="GO:0046872">
    <property type="term" value="F:metal ion binding"/>
    <property type="evidence" value="ECO:0007669"/>
    <property type="project" value="UniProtKB-KW"/>
</dbReference>
<accession>A0A8J2MRS9</accession>
<feature type="binding site" evidence="5">
    <location>
        <position position="283"/>
    </location>
    <ligand>
        <name>Fe cation</name>
        <dbReference type="ChEBI" id="CHEBI:24875"/>
        <note>catalytic</note>
    </ligand>
</feature>
<dbReference type="OrthoDB" id="1069523at2759"/>
<dbReference type="Pfam" id="PF03055">
    <property type="entry name" value="RPE65"/>
    <property type="match status" value="1"/>
</dbReference>
<dbReference type="GO" id="GO:0016121">
    <property type="term" value="P:carotene catabolic process"/>
    <property type="evidence" value="ECO:0007669"/>
    <property type="project" value="TreeGrafter"/>
</dbReference>
<evidence type="ECO:0000313" key="7">
    <source>
        <dbReference type="Proteomes" id="UP000786811"/>
    </source>
</evidence>
<feature type="binding site" evidence="5">
    <location>
        <position position="648"/>
    </location>
    <ligand>
        <name>Fe cation</name>
        <dbReference type="ChEBI" id="CHEBI:24875"/>
        <note>catalytic</note>
    </ligand>
</feature>
<dbReference type="PANTHER" id="PTHR10543">
    <property type="entry name" value="BETA-CAROTENE DIOXYGENASE"/>
    <property type="match status" value="1"/>
</dbReference>